<dbReference type="RefSeq" id="WP_207982538.1">
    <property type="nucleotide sequence ID" value="NZ_JAGDEL010000047.1"/>
</dbReference>
<evidence type="ECO:0000259" key="1">
    <source>
        <dbReference type="Pfam" id="PF03374"/>
    </source>
</evidence>
<name>A0ABS3NBV8_9BACI</name>
<evidence type="ECO:0000259" key="2">
    <source>
        <dbReference type="Pfam" id="PF08346"/>
    </source>
</evidence>
<dbReference type="InterPro" id="IPR013557">
    <property type="entry name" value="AntA/B_antirep"/>
</dbReference>
<keyword evidence="4" id="KW-1185">Reference proteome</keyword>
<proteinExistence type="predicted"/>
<gene>
    <name evidence="3" type="ORF">I7822_29160</name>
</gene>
<evidence type="ECO:0000313" key="3">
    <source>
        <dbReference type="EMBL" id="MBO1515683.1"/>
    </source>
</evidence>
<accession>A0ABS3NBV8</accession>
<evidence type="ECO:0000313" key="4">
    <source>
        <dbReference type="Proteomes" id="UP000663981"/>
    </source>
</evidence>
<dbReference type="Pfam" id="PF03374">
    <property type="entry name" value="ANT"/>
    <property type="match status" value="1"/>
</dbReference>
<comment type="caution">
    <text evidence="3">The sequence shown here is derived from an EMBL/GenBank/DDBJ whole genome shotgun (WGS) entry which is preliminary data.</text>
</comment>
<dbReference type="InterPro" id="IPR005039">
    <property type="entry name" value="Ant_C"/>
</dbReference>
<dbReference type="Pfam" id="PF08346">
    <property type="entry name" value="AntA"/>
    <property type="match status" value="1"/>
</dbReference>
<organism evidence="3 4">
    <name type="scientific">Metabacillus bambusae</name>
    <dbReference type="NCBI Taxonomy" id="2795218"/>
    <lineage>
        <taxon>Bacteria</taxon>
        <taxon>Bacillati</taxon>
        <taxon>Bacillota</taxon>
        <taxon>Bacilli</taxon>
        <taxon>Bacillales</taxon>
        <taxon>Bacillaceae</taxon>
        <taxon>Metabacillus</taxon>
    </lineage>
</organism>
<dbReference type="EMBL" id="JAGDEL010000047">
    <property type="protein sequence ID" value="MBO1515683.1"/>
    <property type="molecule type" value="Genomic_DNA"/>
</dbReference>
<feature type="domain" description="AntA/AntB antirepressor" evidence="2">
    <location>
        <begin position="17"/>
        <end position="86"/>
    </location>
</feature>
<dbReference type="Proteomes" id="UP000663981">
    <property type="component" value="Unassembled WGS sequence"/>
</dbReference>
<protein>
    <submittedName>
        <fullName evidence="3">AntA/AntB antirepressor family protein</fullName>
    </submittedName>
</protein>
<feature type="domain" description="Antirepressor protein C-terminal" evidence="1">
    <location>
        <begin position="126"/>
        <end position="231"/>
    </location>
</feature>
<reference evidence="3 4" key="1">
    <citation type="submission" date="2021-03" db="EMBL/GenBank/DDBJ databases">
        <title>Whole genome sequence of Metabacillus bambusae BG109.</title>
        <authorList>
            <person name="Jeong J.W."/>
        </authorList>
    </citation>
    <scope>NUCLEOTIDE SEQUENCE [LARGE SCALE GENOMIC DNA]</scope>
    <source>
        <strain evidence="3 4">BG109</strain>
    </source>
</reference>
<sequence length="241" mass="28013">MNELIKTNHNSAGEIIVSGRELHDFLEVGTQYTKWFDRMTDYGFDHGIDYLTVSQKRLTAQGNETTFIDHHIKLDMAKEIAMIQRSDKGKQARQYFLKIEKLWNSPEAIMKRALEYADRKMVELQSQIDKQQPLVNFAKTCMASEKALLVREVAKLVTKQGIVIGERRLYQKLREWKLIFANKNEPYQEYLDRGYFEISQGVKENAGGTHAWLTMRVTPKGQSYIFNRLKKENSKEVASIG</sequence>